<keyword evidence="8 13" id="KW-0560">Oxidoreductase</keyword>
<comment type="pathway">
    <text evidence="2 13">Polyol metabolism; myo-inositol degradation into D-glucuronate; D-glucuronate from myo-inositol: step 1/1.</text>
</comment>
<sequence length="262" mass="29483">MPSRQRRASERPTQTRVSPSSAAGGQVLPPRGRMQRPIGWKGAVVGPGLQQPCLGWGAGPGPPLALSPASLLILCLGPCSPQPTLSIPLPDWFHLVGLLHDLGKVLALFGEPQWAVVGDTFPVGCRPQASVVFRDSTFQDNPDLQDPRYSTELGMYQPHCGLNRVLMSWGHDEYMYQVMKFNKFSLPPEAFYMIRFHSFYPWHTGSDYQQLCSQQDLAMLPWVQEFNKFDLYTKCPDLPDVDKLRPYYQGLIDKYCPGILSW</sequence>
<dbReference type="GO" id="GO:0005506">
    <property type="term" value="F:iron ion binding"/>
    <property type="evidence" value="ECO:0007669"/>
    <property type="project" value="InterPro"/>
</dbReference>
<organism evidence="15 16">
    <name type="scientific">Papio anubis</name>
    <name type="common">Olive baboon</name>
    <dbReference type="NCBI Taxonomy" id="9555"/>
    <lineage>
        <taxon>Eukaryota</taxon>
        <taxon>Metazoa</taxon>
        <taxon>Chordata</taxon>
        <taxon>Craniata</taxon>
        <taxon>Vertebrata</taxon>
        <taxon>Euteleostomi</taxon>
        <taxon>Mammalia</taxon>
        <taxon>Eutheria</taxon>
        <taxon>Euarchontoglires</taxon>
        <taxon>Primates</taxon>
        <taxon>Haplorrhini</taxon>
        <taxon>Catarrhini</taxon>
        <taxon>Cercopithecidae</taxon>
        <taxon>Cercopithecinae</taxon>
        <taxon>Papio</taxon>
    </lineage>
</organism>
<evidence type="ECO:0000256" key="4">
    <source>
        <dbReference type="ARBA" id="ARBA00011919"/>
    </source>
</evidence>
<dbReference type="EC" id="1.13.99.1" evidence="4 13"/>
<evidence type="ECO:0000256" key="10">
    <source>
        <dbReference type="ARBA" id="ARBA00029668"/>
    </source>
</evidence>
<dbReference type="AlphaFoldDB" id="A0A8I5P1K2"/>
<dbReference type="PANTHER" id="PTHR12588:SF0">
    <property type="entry name" value="INOSITOL OXYGENASE"/>
    <property type="match status" value="1"/>
</dbReference>
<evidence type="ECO:0000256" key="8">
    <source>
        <dbReference type="ARBA" id="ARBA00023002"/>
    </source>
</evidence>
<comment type="catalytic activity">
    <reaction evidence="11 13">
        <text>myo-inositol + O2 = D-glucuronate + H2O + H(+)</text>
        <dbReference type="Rhea" id="RHEA:23696"/>
        <dbReference type="ChEBI" id="CHEBI:15377"/>
        <dbReference type="ChEBI" id="CHEBI:15378"/>
        <dbReference type="ChEBI" id="CHEBI:15379"/>
        <dbReference type="ChEBI" id="CHEBI:17268"/>
        <dbReference type="ChEBI" id="CHEBI:58720"/>
        <dbReference type="EC" id="1.13.99.1"/>
    </reaction>
</comment>
<evidence type="ECO:0000256" key="5">
    <source>
        <dbReference type="ARBA" id="ARBA00019269"/>
    </source>
</evidence>
<dbReference type="InterPro" id="IPR007828">
    <property type="entry name" value="Inositol_oxygenase"/>
</dbReference>
<evidence type="ECO:0000256" key="1">
    <source>
        <dbReference type="ARBA" id="ARBA00004496"/>
    </source>
</evidence>
<reference evidence="15" key="2">
    <citation type="submission" date="2025-08" db="UniProtKB">
        <authorList>
            <consortium name="Ensembl"/>
        </authorList>
    </citation>
    <scope>IDENTIFICATION</scope>
</reference>
<feature type="binding site" evidence="12">
    <location>
        <position position="100"/>
    </location>
    <ligand>
        <name>Fe cation</name>
        <dbReference type="ChEBI" id="CHEBI:24875"/>
        <label>1</label>
    </ligand>
</feature>
<feature type="region of interest" description="Disordered" evidence="14">
    <location>
        <begin position="1"/>
        <end position="33"/>
    </location>
</feature>
<gene>
    <name evidence="15" type="primary">MIOX</name>
</gene>
<keyword evidence="7 12" id="KW-0479">Metal-binding</keyword>
<keyword evidence="6 13" id="KW-0963">Cytoplasm</keyword>
<feature type="binding site" evidence="12">
    <location>
        <position position="101"/>
    </location>
    <ligand>
        <name>Fe cation</name>
        <dbReference type="ChEBI" id="CHEBI:24875"/>
        <label>1</label>
    </ligand>
</feature>
<protein>
    <recommendedName>
        <fullName evidence="5 13">Inositol oxygenase</fullName>
        <ecNumber evidence="4 13">1.13.99.1</ecNumber>
    </recommendedName>
    <alternativeName>
        <fullName evidence="10 13">Myo-inositol oxygenase</fullName>
    </alternativeName>
</protein>
<evidence type="ECO:0000256" key="6">
    <source>
        <dbReference type="ARBA" id="ARBA00022490"/>
    </source>
</evidence>
<comment type="similarity">
    <text evidence="3 13">Belongs to the myo-inositol oxygenase family.</text>
</comment>
<dbReference type="Proteomes" id="UP000028761">
    <property type="component" value="Chromosome 16"/>
</dbReference>
<comment type="subcellular location">
    <subcellularLocation>
        <location evidence="1 13">Cytoplasm</location>
    </subcellularLocation>
</comment>
<evidence type="ECO:0000256" key="2">
    <source>
        <dbReference type="ARBA" id="ARBA00005167"/>
    </source>
</evidence>
<dbReference type="GO" id="GO:0050113">
    <property type="term" value="F:inositol oxygenase activity"/>
    <property type="evidence" value="ECO:0007669"/>
    <property type="project" value="UniProtKB-UniRule"/>
</dbReference>
<reference evidence="15" key="3">
    <citation type="submission" date="2025-09" db="UniProtKB">
        <authorList>
            <consortium name="Ensembl"/>
        </authorList>
    </citation>
    <scope>IDENTIFICATION</scope>
</reference>
<dbReference type="GO" id="GO:0019310">
    <property type="term" value="P:inositol catabolic process"/>
    <property type="evidence" value="ECO:0007669"/>
    <property type="project" value="UniProtKB-UniRule"/>
</dbReference>
<evidence type="ECO:0000313" key="15">
    <source>
        <dbReference type="Ensembl" id="ENSPANP00000058423.1"/>
    </source>
</evidence>
<reference evidence="15 16" key="1">
    <citation type="submission" date="2012-03" db="EMBL/GenBank/DDBJ databases">
        <title>Whole Genome Assembly of Papio anubis.</title>
        <authorList>
            <person name="Liu Y.L."/>
            <person name="Abraham K.A."/>
            <person name="Akbar H.A."/>
            <person name="Ali S.A."/>
            <person name="Anosike U.A."/>
            <person name="Aqrawi P.A."/>
            <person name="Arias F.A."/>
            <person name="Attaway T.A."/>
            <person name="Awwad R.A."/>
            <person name="Babu C.B."/>
            <person name="Bandaranaike D.B."/>
            <person name="Battles P.B."/>
            <person name="Bell A.B."/>
            <person name="Beltran B.B."/>
            <person name="Berhane-Mersha D.B."/>
            <person name="Bess C.B."/>
            <person name="Bickham C.B."/>
            <person name="Bolden T.B."/>
            <person name="Carter K.C."/>
            <person name="Chau D.C."/>
            <person name="Chavez A.C."/>
            <person name="Clerc-Blankenburg K.C."/>
            <person name="Coyle M.C."/>
            <person name="Dao M.D."/>
            <person name="Davila M.L.D."/>
            <person name="Davy-Carroll L.D."/>
            <person name="Denson S.D."/>
            <person name="Dinh H.D."/>
            <person name="Fernandez S.F."/>
            <person name="Fernando P.F."/>
            <person name="Forbes L.F."/>
            <person name="Francis C.F."/>
            <person name="Francisco L.F."/>
            <person name="Fu Q.F."/>
            <person name="Garcia-Iii R.G."/>
            <person name="Garrett T.G."/>
            <person name="Gross S.G."/>
            <person name="Gubbala S.G."/>
            <person name="Hirani K.H."/>
            <person name="Hogues M.H."/>
            <person name="Hollins B.H."/>
            <person name="Jackson L.J."/>
            <person name="Javaid M.J."/>
            <person name="Jhangiani S.J."/>
            <person name="Johnson A.J."/>
            <person name="Johnson B.J."/>
            <person name="Jones J.J."/>
            <person name="Joshi V.J."/>
            <person name="Kalu J.K."/>
            <person name="Khan N.K."/>
            <person name="Korchina V.K."/>
            <person name="Kovar C.K."/>
            <person name="Lago L.L."/>
            <person name="Lara F.L."/>
            <person name="Le T.-K.L."/>
            <person name="Lee S.L."/>
            <person name="Legall-Iii F.L."/>
            <person name="Lemon S.L."/>
            <person name="Liu J.L."/>
            <person name="Liu Y.-S.L."/>
            <person name="Liyanage D.L."/>
            <person name="Lopez J.L."/>
            <person name="Lorensuhewa L.L."/>
            <person name="Mata R.M."/>
            <person name="Mathew T.M."/>
            <person name="Mercado C.M."/>
            <person name="Mercado I.M."/>
            <person name="Morales K.M."/>
            <person name="Morgan M.M."/>
            <person name="Munidasa M.M."/>
            <person name="Ngo D.N."/>
            <person name="Nguyen L.N."/>
            <person name="Nguyen T.N."/>
            <person name="Nguyen N.N."/>
            <person name="Obregon M.O."/>
            <person name="Okwuonu G.O."/>
            <person name="Ongeri F.O."/>
            <person name="Onwere C.O."/>
            <person name="Osifeso I.O."/>
            <person name="Parra A.P."/>
            <person name="Patil S.P."/>
            <person name="Perez A.P."/>
            <person name="Perez Y.P."/>
            <person name="Pham C.P."/>
            <person name="Pu L.-L.P."/>
            <person name="Puazo M.P."/>
            <person name="Quiroz J.Q."/>
            <person name="Rouhana J.R."/>
            <person name="Ruiz M.R."/>
            <person name="Ruiz S.-J.R."/>
            <person name="Saada N.S."/>
            <person name="Santibanez J.S."/>
            <person name="Scheel M.S."/>
            <person name="Schneider B.S."/>
            <person name="Simmons D.S."/>
            <person name="Sisson I.S."/>
            <person name="Tang L.-Y.T."/>
            <person name="Thornton R.T."/>
            <person name="Tisius J.T."/>
            <person name="Toledanes G.T."/>
            <person name="Trejos Z.T."/>
            <person name="Usmani K.U."/>
            <person name="Varghese R.V."/>
            <person name="Vattathil S.V."/>
            <person name="Vee V.V."/>
            <person name="Walker D.W."/>
            <person name="Weissenberger G.W."/>
            <person name="White C.W."/>
            <person name="Williams A.W."/>
            <person name="Woodworth J.W."/>
            <person name="Wright R.W."/>
            <person name="Zhu Y.Z."/>
            <person name="Han Y.H."/>
            <person name="Newsham I.N."/>
            <person name="Nazareth L.N."/>
            <person name="Worley K.W."/>
            <person name="Muzny D.M."/>
            <person name="Rogers J.R."/>
            <person name="Gibbs R.G."/>
        </authorList>
    </citation>
    <scope>NUCLEOTIDE SEQUENCE [LARGE SCALE GENOMIC DNA]</scope>
</reference>
<feature type="binding site" evidence="12">
    <location>
        <position position="230"/>
    </location>
    <ligand>
        <name>Fe cation</name>
        <dbReference type="ChEBI" id="CHEBI:24875"/>
        <label>1</label>
    </ligand>
</feature>
<keyword evidence="16" id="KW-1185">Reference proteome</keyword>
<evidence type="ECO:0000256" key="7">
    <source>
        <dbReference type="ARBA" id="ARBA00022723"/>
    </source>
</evidence>
<evidence type="ECO:0000256" key="14">
    <source>
        <dbReference type="SAM" id="MobiDB-lite"/>
    </source>
</evidence>
<evidence type="ECO:0000256" key="12">
    <source>
        <dbReference type="PIRSR" id="PIRSR607828-2"/>
    </source>
</evidence>
<feature type="binding site" evidence="12">
    <location>
        <position position="171"/>
    </location>
    <ligand>
        <name>Fe cation</name>
        <dbReference type="ChEBI" id="CHEBI:24875"/>
        <label>1</label>
    </ligand>
</feature>
<name>A0A8I5P1K2_PAPAN</name>
<evidence type="ECO:0000256" key="9">
    <source>
        <dbReference type="ARBA" id="ARBA00023004"/>
    </source>
</evidence>
<dbReference type="Ensembl" id="ENSPANT00000075123.1">
    <property type="protein sequence ID" value="ENSPANP00000058423.1"/>
    <property type="gene ID" value="ENSPANG00000019957.3"/>
</dbReference>
<dbReference type="PANTHER" id="PTHR12588">
    <property type="entry name" value="MYOINOSITOL OXYGENASE"/>
    <property type="match status" value="1"/>
</dbReference>
<dbReference type="SUPFAM" id="SSF109604">
    <property type="entry name" value="HD-domain/PDEase-like"/>
    <property type="match status" value="1"/>
</dbReference>
<dbReference type="Pfam" id="PF05153">
    <property type="entry name" value="MIOX"/>
    <property type="match status" value="1"/>
</dbReference>
<evidence type="ECO:0000256" key="3">
    <source>
        <dbReference type="ARBA" id="ARBA00005286"/>
    </source>
</evidence>
<comment type="cofactor">
    <cofactor evidence="12 13">
        <name>Fe cation</name>
        <dbReference type="ChEBI" id="CHEBI:24875"/>
    </cofactor>
    <text evidence="12 13">Binds 2 iron ions per subunit.</text>
</comment>
<accession>A0A8I5P1K2</accession>
<feature type="compositionally biased region" description="Polar residues" evidence="14">
    <location>
        <begin position="11"/>
        <end position="23"/>
    </location>
</feature>
<feature type="binding site" evidence="12">
    <location>
        <position position="197"/>
    </location>
    <ligand>
        <name>Fe cation</name>
        <dbReference type="ChEBI" id="CHEBI:24875"/>
        <label>1</label>
    </ligand>
</feature>
<dbReference type="GO" id="GO:0005737">
    <property type="term" value="C:cytoplasm"/>
    <property type="evidence" value="ECO:0007669"/>
    <property type="project" value="UniProtKB-SubCell"/>
</dbReference>
<keyword evidence="9 12" id="KW-0408">Iron</keyword>
<dbReference type="GeneTree" id="ENSGT00390000016211"/>
<evidence type="ECO:0000256" key="13">
    <source>
        <dbReference type="RuleBase" id="RU367039"/>
    </source>
</evidence>
<proteinExistence type="inferred from homology"/>
<dbReference type="UniPathway" id="UPA00111">
    <property type="reaction ID" value="UER00527"/>
</dbReference>
<evidence type="ECO:0000313" key="16">
    <source>
        <dbReference type="Proteomes" id="UP000028761"/>
    </source>
</evidence>
<evidence type="ECO:0000256" key="11">
    <source>
        <dbReference type="ARBA" id="ARBA00048271"/>
    </source>
</evidence>